<dbReference type="InterPro" id="IPR011146">
    <property type="entry name" value="HIT-like"/>
</dbReference>
<proteinExistence type="predicted"/>
<dbReference type="PANTHER" id="PTHR12486">
    <property type="entry name" value="APRATAXIN-RELATED"/>
    <property type="match status" value="1"/>
</dbReference>
<dbReference type="AlphaFoldDB" id="A0A9P6VXG4"/>
<comment type="caution">
    <text evidence="8">The sequence shown here is derived from an EMBL/GenBank/DDBJ whole genome shotgun (WGS) entry which is preliminary data.</text>
</comment>
<dbReference type="PANTHER" id="PTHR12486:SF5">
    <property type="entry name" value="ADENOSINE 5'-MONOPHOSPHORAMIDASE HINT3"/>
    <property type="match status" value="1"/>
</dbReference>
<accession>A0A9P6VXG4</accession>
<evidence type="ECO:0000313" key="8">
    <source>
        <dbReference type="EMBL" id="KAG0656620.1"/>
    </source>
</evidence>
<keyword evidence="2" id="KW-0378">Hydrolase</keyword>
<gene>
    <name evidence="8" type="ORF">C6P46_007024</name>
</gene>
<evidence type="ECO:0000259" key="7">
    <source>
        <dbReference type="PROSITE" id="PS51084"/>
    </source>
</evidence>
<dbReference type="Gene3D" id="3.30.428.10">
    <property type="entry name" value="HIT-like"/>
    <property type="match status" value="1"/>
</dbReference>
<evidence type="ECO:0000256" key="2">
    <source>
        <dbReference type="ARBA" id="ARBA00022801"/>
    </source>
</evidence>
<dbReference type="OrthoDB" id="1915375at2759"/>
<evidence type="ECO:0000256" key="5">
    <source>
        <dbReference type="PROSITE-ProRule" id="PRU00464"/>
    </source>
</evidence>
<dbReference type="Pfam" id="PF11969">
    <property type="entry name" value="DcpS_C"/>
    <property type="match status" value="1"/>
</dbReference>
<reference evidence="8 9" key="1">
    <citation type="submission" date="2020-11" db="EMBL/GenBank/DDBJ databases">
        <title>Kefir isolates.</title>
        <authorList>
            <person name="Marcisauskas S."/>
            <person name="Kim Y."/>
            <person name="Blasche S."/>
        </authorList>
    </citation>
    <scope>NUCLEOTIDE SEQUENCE [LARGE SCALE GENOMIC DNA]</scope>
    <source>
        <strain evidence="8 9">KR</strain>
    </source>
</reference>
<feature type="region of interest" description="Disordered" evidence="6">
    <location>
        <begin position="135"/>
        <end position="154"/>
    </location>
</feature>
<dbReference type="GO" id="GO:0016787">
    <property type="term" value="F:hydrolase activity"/>
    <property type="evidence" value="ECO:0007669"/>
    <property type="project" value="UniProtKB-KW"/>
</dbReference>
<protein>
    <recommendedName>
        <fullName evidence="7">HIT domain-containing protein</fullName>
    </recommendedName>
</protein>
<sequence length="154" mass="16895">MVIFHDRSPASRVHLLAVPKRHIDNVKTLTASDIGLVERMKATGHHVLRQQGVEEKEQRFYSVNHLHLHLLSLPLPFPGSVKYRPADSKTLLSATTGSNEKLKGWSWFVDVDQALRILHAGERVRVGSVYGTPKGGTASTSFNSAPNGEAPGLV</sequence>
<feature type="short sequence motif" description="Histidine triad motif" evidence="4 5">
    <location>
        <begin position="65"/>
        <end position="69"/>
    </location>
</feature>
<feature type="compositionally biased region" description="Polar residues" evidence="6">
    <location>
        <begin position="137"/>
        <end position="146"/>
    </location>
</feature>
<dbReference type="Proteomes" id="UP000777482">
    <property type="component" value="Unassembled WGS sequence"/>
</dbReference>
<evidence type="ECO:0000313" key="9">
    <source>
        <dbReference type="Proteomes" id="UP000777482"/>
    </source>
</evidence>
<name>A0A9P6VXG4_RHOMI</name>
<keyword evidence="1" id="KW-0547">Nucleotide-binding</keyword>
<dbReference type="GO" id="GO:0000166">
    <property type="term" value="F:nucleotide binding"/>
    <property type="evidence" value="ECO:0007669"/>
    <property type="project" value="UniProtKB-KW"/>
</dbReference>
<keyword evidence="9" id="KW-1185">Reference proteome</keyword>
<evidence type="ECO:0000256" key="6">
    <source>
        <dbReference type="SAM" id="MobiDB-lite"/>
    </source>
</evidence>
<dbReference type="InterPro" id="IPR036265">
    <property type="entry name" value="HIT-like_sf"/>
</dbReference>
<feature type="active site" description="Tele-AMP-histidine intermediate" evidence="3">
    <location>
        <position position="67"/>
    </location>
</feature>
<feature type="domain" description="HIT" evidence="7">
    <location>
        <begin position="1"/>
        <end position="83"/>
    </location>
</feature>
<dbReference type="EMBL" id="PUHQ01000094">
    <property type="protein sequence ID" value="KAG0656620.1"/>
    <property type="molecule type" value="Genomic_DNA"/>
</dbReference>
<dbReference type="InterPro" id="IPR001310">
    <property type="entry name" value="Histidine_triad_HIT"/>
</dbReference>
<evidence type="ECO:0000256" key="4">
    <source>
        <dbReference type="PIRSR" id="PIRSR601310-3"/>
    </source>
</evidence>
<dbReference type="PRINTS" id="PR00332">
    <property type="entry name" value="HISTRIAD"/>
</dbReference>
<evidence type="ECO:0000256" key="1">
    <source>
        <dbReference type="ARBA" id="ARBA00022741"/>
    </source>
</evidence>
<organism evidence="8 9">
    <name type="scientific">Rhodotorula mucilaginosa</name>
    <name type="common">Yeast</name>
    <name type="synonym">Rhodotorula rubra</name>
    <dbReference type="NCBI Taxonomy" id="5537"/>
    <lineage>
        <taxon>Eukaryota</taxon>
        <taxon>Fungi</taxon>
        <taxon>Dikarya</taxon>
        <taxon>Basidiomycota</taxon>
        <taxon>Pucciniomycotina</taxon>
        <taxon>Microbotryomycetes</taxon>
        <taxon>Sporidiobolales</taxon>
        <taxon>Sporidiobolaceae</taxon>
        <taxon>Rhodotorula</taxon>
    </lineage>
</organism>
<evidence type="ECO:0000256" key="3">
    <source>
        <dbReference type="PIRSR" id="PIRSR601310-1"/>
    </source>
</evidence>
<dbReference type="PROSITE" id="PS51084">
    <property type="entry name" value="HIT_2"/>
    <property type="match status" value="1"/>
</dbReference>
<dbReference type="SUPFAM" id="SSF54197">
    <property type="entry name" value="HIT-like"/>
    <property type="match status" value="1"/>
</dbReference>